<keyword evidence="1" id="KW-1133">Transmembrane helix</keyword>
<feature type="transmembrane region" description="Helical" evidence="1">
    <location>
        <begin position="102"/>
        <end position="122"/>
    </location>
</feature>
<reference evidence="2" key="1">
    <citation type="journal article" date="2014" name="Front. Microbiol.">
        <title>High frequency of phylogenetically diverse reductive dehalogenase-homologous genes in deep subseafloor sedimentary metagenomes.</title>
        <authorList>
            <person name="Kawai M."/>
            <person name="Futagami T."/>
            <person name="Toyoda A."/>
            <person name="Takaki Y."/>
            <person name="Nishi S."/>
            <person name="Hori S."/>
            <person name="Arai W."/>
            <person name="Tsubouchi T."/>
            <person name="Morono Y."/>
            <person name="Uchiyama I."/>
            <person name="Ito T."/>
            <person name="Fujiyama A."/>
            <person name="Inagaki F."/>
            <person name="Takami H."/>
        </authorList>
    </citation>
    <scope>NUCLEOTIDE SEQUENCE</scope>
    <source>
        <strain evidence="2">Expedition CK06-06</strain>
    </source>
</reference>
<feature type="non-terminal residue" evidence="2">
    <location>
        <position position="1"/>
    </location>
</feature>
<keyword evidence="1" id="KW-0472">Membrane</keyword>
<feature type="transmembrane region" description="Helical" evidence="1">
    <location>
        <begin position="6"/>
        <end position="23"/>
    </location>
</feature>
<name>X0W9F8_9ZZZZ</name>
<dbReference type="EMBL" id="BARS01034349">
    <property type="protein sequence ID" value="GAG21233.1"/>
    <property type="molecule type" value="Genomic_DNA"/>
</dbReference>
<evidence type="ECO:0008006" key="3">
    <source>
        <dbReference type="Google" id="ProtNLM"/>
    </source>
</evidence>
<accession>X0W9F8</accession>
<dbReference type="InterPro" id="IPR010545">
    <property type="entry name" value="SPP"/>
</dbReference>
<protein>
    <recommendedName>
        <fullName evidence="3">Prepilin type IV endopeptidase peptidase domain-containing protein</fullName>
    </recommendedName>
</protein>
<dbReference type="Pfam" id="PF06550">
    <property type="entry name" value="SPP"/>
    <property type="match status" value="1"/>
</dbReference>
<proteinExistence type="predicted"/>
<feature type="transmembrane region" description="Helical" evidence="1">
    <location>
        <begin position="77"/>
        <end position="95"/>
    </location>
</feature>
<organism evidence="2">
    <name type="scientific">marine sediment metagenome</name>
    <dbReference type="NCBI Taxonomy" id="412755"/>
    <lineage>
        <taxon>unclassified sequences</taxon>
        <taxon>metagenomes</taxon>
        <taxon>ecological metagenomes</taxon>
    </lineage>
</organism>
<dbReference type="AlphaFoldDB" id="X0W9F8"/>
<evidence type="ECO:0000313" key="2">
    <source>
        <dbReference type="EMBL" id="GAG21233.1"/>
    </source>
</evidence>
<sequence length="123" mass="13312">IFSMWSISILLVIIAIYDAIAVWKTKHMIKLAKFQSKLKVFAGLLIPYGKRRAAILGGGDIGFPLLFAAVALRTLGARALVIPVVVGVSLLLLLIYGDKNKFYPAMPYLGAGCFIGYGLSLLL</sequence>
<comment type="caution">
    <text evidence="2">The sequence shown here is derived from an EMBL/GenBank/DDBJ whole genome shotgun (WGS) entry which is preliminary data.</text>
</comment>
<gene>
    <name evidence="2" type="ORF">S01H1_53072</name>
</gene>
<evidence type="ECO:0000256" key="1">
    <source>
        <dbReference type="SAM" id="Phobius"/>
    </source>
</evidence>
<keyword evidence="1" id="KW-0812">Transmembrane</keyword>